<reference evidence="2 3" key="1">
    <citation type="journal article" date="2024" name="G3 (Bethesda)">
        <title>Genome assembly of Hibiscus sabdariffa L. provides insights into metabolisms of medicinal natural products.</title>
        <authorList>
            <person name="Kim T."/>
        </authorList>
    </citation>
    <scope>NUCLEOTIDE SEQUENCE [LARGE SCALE GENOMIC DNA]</scope>
    <source>
        <strain evidence="2">TK-2024</strain>
        <tissue evidence="2">Old leaves</tissue>
    </source>
</reference>
<dbReference type="Gene3D" id="3.30.420.10">
    <property type="entry name" value="Ribonuclease H-like superfamily/Ribonuclease H"/>
    <property type="match status" value="1"/>
</dbReference>
<protein>
    <recommendedName>
        <fullName evidence="4">RNase H type-1 domain-containing protein</fullName>
    </recommendedName>
</protein>
<evidence type="ECO:0000256" key="1">
    <source>
        <dbReference type="SAM" id="MobiDB-lite"/>
    </source>
</evidence>
<keyword evidence="3" id="KW-1185">Reference proteome</keyword>
<comment type="caution">
    <text evidence="2">The sequence shown here is derived from an EMBL/GenBank/DDBJ whole genome shotgun (WGS) entry which is preliminary data.</text>
</comment>
<evidence type="ECO:0008006" key="4">
    <source>
        <dbReference type="Google" id="ProtNLM"/>
    </source>
</evidence>
<dbReference type="Proteomes" id="UP001396334">
    <property type="component" value="Unassembled WGS sequence"/>
</dbReference>
<feature type="region of interest" description="Disordered" evidence="1">
    <location>
        <begin position="113"/>
        <end position="133"/>
    </location>
</feature>
<accession>A0ABR1ZPB0</accession>
<sequence>MRATNEPVTSQDLSFSNGPYTFMNHPQPRKKTDGTFALKEISLAPYQSLVQKLCDEIDVELTHVNRFTNRHADSLATLASKIKFEDDEDEAVIKISNRRNQPYKMKAVNSYTTSPADADYDSDFNKPNFATSD</sequence>
<evidence type="ECO:0000313" key="2">
    <source>
        <dbReference type="EMBL" id="KAK8482488.1"/>
    </source>
</evidence>
<feature type="region of interest" description="Disordered" evidence="1">
    <location>
        <begin position="1"/>
        <end position="31"/>
    </location>
</feature>
<proteinExistence type="predicted"/>
<evidence type="ECO:0000313" key="3">
    <source>
        <dbReference type="Proteomes" id="UP001396334"/>
    </source>
</evidence>
<feature type="compositionally biased region" description="Polar residues" evidence="1">
    <location>
        <begin position="1"/>
        <end position="19"/>
    </location>
</feature>
<dbReference type="EMBL" id="JBBPBN010000772">
    <property type="protein sequence ID" value="KAK8482488.1"/>
    <property type="molecule type" value="Genomic_DNA"/>
</dbReference>
<name>A0ABR1ZPB0_9ROSI</name>
<gene>
    <name evidence="2" type="ORF">V6N11_064485</name>
</gene>
<organism evidence="2 3">
    <name type="scientific">Hibiscus sabdariffa</name>
    <name type="common">roselle</name>
    <dbReference type="NCBI Taxonomy" id="183260"/>
    <lineage>
        <taxon>Eukaryota</taxon>
        <taxon>Viridiplantae</taxon>
        <taxon>Streptophyta</taxon>
        <taxon>Embryophyta</taxon>
        <taxon>Tracheophyta</taxon>
        <taxon>Spermatophyta</taxon>
        <taxon>Magnoliopsida</taxon>
        <taxon>eudicotyledons</taxon>
        <taxon>Gunneridae</taxon>
        <taxon>Pentapetalae</taxon>
        <taxon>rosids</taxon>
        <taxon>malvids</taxon>
        <taxon>Malvales</taxon>
        <taxon>Malvaceae</taxon>
        <taxon>Malvoideae</taxon>
        <taxon>Hibiscus</taxon>
    </lineage>
</organism>
<dbReference type="InterPro" id="IPR036397">
    <property type="entry name" value="RNaseH_sf"/>
</dbReference>